<keyword evidence="2" id="KW-0472">Membrane</keyword>
<dbReference type="PANTHER" id="PTHR38687:SF1">
    <property type="entry name" value="CELL DIVISION PROTEIN DEDD"/>
    <property type="match status" value="1"/>
</dbReference>
<dbReference type="Gene3D" id="3.30.70.1070">
    <property type="entry name" value="Sporulation related repeat"/>
    <property type="match status" value="1"/>
</dbReference>
<proteinExistence type="predicted"/>
<dbReference type="RefSeq" id="WP_348944958.1">
    <property type="nucleotide sequence ID" value="NZ_CP157355.1"/>
</dbReference>
<feature type="domain" description="SPOR" evidence="3">
    <location>
        <begin position="195"/>
        <end position="274"/>
    </location>
</feature>
<dbReference type="InterPro" id="IPR036680">
    <property type="entry name" value="SPOR-like_sf"/>
</dbReference>
<feature type="transmembrane region" description="Helical" evidence="2">
    <location>
        <begin position="19"/>
        <end position="37"/>
    </location>
</feature>
<feature type="region of interest" description="Disordered" evidence="1">
    <location>
        <begin position="134"/>
        <end position="181"/>
    </location>
</feature>
<dbReference type="PROSITE" id="PS51724">
    <property type="entry name" value="SPOR"/>
    <property type="match status" value="1"/>
</dbReference>
<organism evidence="4">
    <name type="scientific">Chitinibacter mangrovi</name>
    <dbReference type="NCBI Taxonomy" id="3153927"/>
    <lineage>
        <taxon>Bacteria</taxon>
        <taxon>Pseudomonadati</taxon>
        <taxon>Pseudomonadota</taxon>
        <taxon>Betaproteobacteria</taxon>
        <taxon>Neisseriales</taxon>
        <taxon>Chitinibacteraceae</taxon>
        <taxon>Chitinibacter</taxon>
    </lineage>
</organism>
<accession>A0AAU7FAI2</accession>
<dbReference type="InterPro" id="IPR007730">
    <property type="entry name" value="SPOR-like_dom"/>
</dbReference>
<reference evidence="4" key="1">
    <citation type="submission" date="2024-05" db="EMBL/GenBank/DDBJ databases">
        <authorList>
            <person name="Yang L."/>
            <person name="Pan L."/>
        </authorList>
    </citation>
    <scope>NUCLEOTIDE SEQUENCE</scope>
    <source>
        <strain evidence="4">FCG-7</strain>
    </source>
</reference>
<dbReference type="EMBL" id="CP157355">
    <property type="protein sequence ID" value="XBM00615.1"/>
    <property type="molecule type" value="Genomic_DNA"/>
</dbReference>
<dbReference type="SUPFAM" id="SSF110997">
    <property type="entry name" value="Sporulation related repeat"/>
    <property type="match status" value="1"/>
</dbReference>
<evidence type="ECO:0000256" key="2">
    <source>
        <dbReference type="SAM" id="Phobius"/>
    </source>
</evidence>
<gene>
    <name evidence="4" type="ORF">ABHF33_16415</name>
</gene>
<dbReference type="PANTHER" id="PTHR38687">
    <property type="entry name" value="CELL DIVISION PROTEIN DEDD-RELATED"/>
    <property type="match status" value="1"/>
</dbReference>
<dbReference type="GO" id="GO:0032153">
    <property type="term" value="C:cell division site"/>
    <property type="evidence" value="ECO:0007669"/>
    <property type="project" value="TreeGrafter"/>
</dbReference>
<dbReference type="GO" id="GO:0032506">
    <property type="term" value="P:cytokinetic process"/>
    <property type="evidence" value="ECO:0007669"/>
    <property type="project" value="TreeGrafter"/>
</dbReference>
<sequence length="276" mass="28621">MANVSDELLQLRKRARRRLLGAIALVVFALTVLWTALDGEPPKSLLENQSVEIISSAPALSSVVSLDQPQVASAVAPAASESAAQEVLPVAAVDASRIAPVALPGKLVTHQESAPQVVAANESINAESVNAAQRAATNEAAKPTARPDIVATAKPSARPTAAVKASPKPSPKPTAKPALDPKAILEGALDKTAEPKTGKIYYIQIGAYADPDKAAQTLKKLKDAGIPARSEQVSTPKGELTRVRIGPGNDEAKAKAWMQRLDSLGVPGTLVVKAAQ</sequence>
<dbReference type="InterPro" id="IPR052521">
    <property type="entry name" value="Cell_div_SPOR-domain"/>
</dbReference>
<evidence type="ECO:0000256" key="1">
    <source>
        <dbReference type="SAM" id="MobiDB-lite"/>
    </source>
</evidence>
<keyword evidence="2" id="KW-0812">Transmembrane</keyword>
<dbReference type="KEGG" id="cmav:ABHF33_16415"/>
<protein>
    <submittedName>
        <fullName evidence="4">SPOR domain-containing protein</fullName>
    </submittedName>
</protein>
<dbReference type="Pfam" id="PF05036">
    <property type="entry name" value="SPOR"/>
    <property type="match status" value="1"/>
</dbReference>
<dbReference type="GO" id="GO:0042834">
    <property type="term" value="F:peptidoglycan binding"/>
    <property type="evidence" value="ECO:0007669"/>
    <property type="project" value="InterPro"/>
</dbReference>
<dbReference type="AlphaFoldDB" id="A0AAU7FAI2"/>
<name>A0AAU7FAI2_9NEIS</name>
<dbReference type="GO" id="GO:0030428">
    <property type="term" value="C:cell septum"/>
    <property type="evidence" value="ECO:0007669"/>
    <property type="project" value="TreeGrafter"/>
</dbReference>
<keyword evidence="2" id="KW-1133">Transmembrane helix</keyword>
<evidence type="ECO:0000259" key="3">
    <source>
        <dbReference type="PROSITE" id="PS51724"/>
    </source>
</evidence>
<evidence type="ECO:0000313" key="4">
    <source>
        <dbReference type="EMBL" id="XBM00615.1"/>
    </source>
</evidence>